<protein>
    <submittedName>
        <fullName evidence="4">Polyglutamate biosynthesis protein</fullName>
    </submittedName>
</protein>
<evidence type="ECO:0000313" key="4">
    <source>
        <dbReference type="EMBL" id="KKA20623.1"/>
    </source>
</evidence>
<evidence type="ECO:0000259" key="3">
    <source>
        <dbReference type="SMART" id="SM00854"/>
    </source>
</evidence>
<evidence type="ECO:0000256" key="1">
    <source>
        <dbReference type="ARBA" id="ARBA00005662"/>
    </source>
</evidence>
<feature type="compositionally biased region" description="Basic and acidic residues" evidence="2">
    <location>
        <begin position="195"/>
        <end position="205"/>
    </location>
</feature>
<dbReference type="Proteomes" id="UP000053958">
    <property type="component" value="Unassembled WGS sequence"/>
</dbReference>
<comment type="caution">
    <text evidence="4">The sequence shown here is derived from an EMBL/GenBank/DDBJ whole genome shotgun (WGS) entry which is preliminary data.</text>
</comment>
<dbReference type="GeneID" id="25317697"/>
<proteinExistence type="inferred from homology"/>
<gene>
    <name evidence="4" type="ORF">T310_5352</name>
</gene>
<feature type="region of interest" description="Disordered" evidence="2">
    <location>
        <begin position="156"/>
        <end position="205"/>
    </location>
</feature>
<dbReference type="PANTHER" id="PTHR33393">
    <property type="entry name" value="POLYGLUTAMINE SYNTHESIS ACCESSORY PROTEIN RV0574C-RELATED"/>
    <property type="match status" value="1"/>
</dbReference>
<feature type="domain" description="Capsule synthesis protein CapA" evidence="3">
    <location>
        <begin position="12"/>
        <end position="326"/>
    </location>
</feature>
<dbReference type="SUPFAM" id="SSF56300">
    <property type="entry name" value="Metallo-dependent phosphatases"/>
    <property type="match status" value="1"/>
</dbReference>
<accession>A0A0F4YSN4</accession>
<dbReference type="InterPro" id="IPR029052">
    <property type="entry name" value="Metallo-depent_PP-like"/>
</dbReference>
<dbReference type="InterPro" id="IPR019079">
    <property type="entry name" value="Capsule_synth_CapA"/>
</dbReference>
<dbReference type="STRING" id="1408163.A0A0F4YSN4"/>
<dbReference type="RefSeq" id="XP_013327235.1">
    <property type="nucleotide sequence ID" value="XM_013471781.1"/>
</dbReference>
<dbReference type="CDD" id="cd07381">
    <property type="entry name" value="MPP_CapA"/>
    <property type="match status" value="1"/>
</dbReference>
<comment type="similarity">
    <text evidence="1">Belongs to the CapA family.</text>
</comment>
<dbReference type="SMART" id="SM00854">
    <property type="entry name" value="PGA_cap"/>
    <property type="match status" value="1"/>
</dbReference>
<organism evidence="4 5">
    <name type="scientific">Rasamsonia emersonii (strain ATCC 16479 / CBS 393.64 / IMI 116815)</name>
    <dbReference type="NCBI Taxonomy" id="1408163"/>
    <lineage>
        <taxon>Eukaryota</taxon>
        <taxon>Fungi</taxon>
        <taxon>Dikarya</taxon>
        <taxon>Ascomycota</taxon>
        <taxon>Pezizomycotina</taxon>
        <taxon>Eurotiomycetes</taxon>
        <taxon>Eurotiomycetidae</taxon>
        <taxon>Eurotiales</taxon>
        <taxon>Trichocomaceae</taxon>
        <taxon>Rasamsonia</taxon>
    </lineage>
</organism>
<dbReference type="Pfam" id="PF09587">
    <property type="entry name" value="PGA_cap"/>
    <property type="match status" value="1"/>
</dbReference>
<dbReference type="InterPro" id="IPR052169">
    <property type="entry name" value="CW_Biosynth-Accessory"/>
</dbReference>
<sequence>MAEMQTAKRTFRLNFLGDVMLGRLIDQLFPQHVYNPEEASIVAAFRQRHPKLQGEYTPAHPWGSTLPLLQQADLNLINLETSATTHDEPWPNKAFNYRMHPANAAAALQRARIDYASLANNHTLDFGPEGLVETAWTLKKARIAFAGAGETTEEAISPAILALPRGERGSREGGQREDPASRPSHTKTSAGGEEQEQKQEDDKQTHAIHVWSASDHPRDWASVPTFHLIDYSASTRSRLKRLLTERPRPEANTASTRPALKIFSVHWGPNYTWEPLSEIRALAHFLIDECDVDIVHGHSSHHVQGVERPRPGKLIIYGCGDFVDDYALTERFRNDLGAVWRVNVREEEEEETNEQSGKRLRLRPSTLEIFPTRIQHFQAHLLDRSDPDHDWVRERITTLTRDLMGSTEIVRPELGDEGQLIVDLE</sequence>
<dbReference type="AlphaFoldDB" id="A0A0F4YSN4"/>
<evidence type="ECO:0000256" key="2">
    <source>
        <dbReference type="SAM" id="MobiDB-lite"/>
    </source>
</evidence>
<dbReference type="PANTHER" id="PTHR33393:SF11">
    <property type="entry name" value="POLYGLUTAMINE SYNTHESIS ACCESSORY PROTEIN RV0574C-RELATED"/>
    <property type="match status" value="1"/>
</dbReference>
<reference evidence="4 5" key="1">
    <citation type="submission" date="2015-04" db="EMBL/GenBank/DDBJ databases">
        <authorList>
            <person name="Heijne W.H."/>
            <person name="Fedorova N.D."/>
            <person name="Nierman W.C."/>
            <person name="Vollebregt A.W."/>
            <person name="Zhao Z."/>
            <person name="Wu L."/>
            <person name="Kumar M."/>
            <person name="Stam H."/>
            <person name="van den Berg M.A."/>
            <person name="Pel H.J."/>
        </authorList>
    </citation>
    <scope>NUCLEOTIDE SEQUENCE [LARGE SCALE GENOMIC DNA]</scope>
    <source>
        <strain evidence="4 5">CBS 393.64</strain>
    </source>
</reference>
<dbReference type="EMBL" id="LASV01000244">
    <property type="protein sequence ID" value="KKA20623.1"/>
    <property type="molecule type" value="Genomic_DNA"/>
</dbReference>
<feature type="compositionally biased region" description="Basic and acidic residues" evidence="2">
    <location>
        <begin position="165"/>
        <end position="180"/>
    </location>
</feature>
<name>A0A0F4YSN4_RASE3</name>
<keyword evidence="5" id="KW-1185">Reference proteome</keyword>
<evidence type="ECO:0000313" key="5">
    <source>
        <dbReference type="Proteomes" id="UP000053958"/>
    </source>
</evidence>
<dbReference type="OrthoDB" id="189619at2759"/>